<dbReference type="EMBL" id="JAFJYH010000287">
    <property type="protein sequence ID" value="KAG4413977.1"/>
    <property type="molecule type" value="Genomic_DNA"/>
</dbReference>
<protein>
    <submittedName>
        <fullName evidence="1">Uncharacterized protein</fullName>
    </submittedName>
</protein>
<gene>
    <name evidence="1" type="ORF">IFR04_012893</name>
</gene>
<dbReference type="Proteomes" id="UP000664132">
    <property type="component" value="Unassembled WGS sequence"/>
</dbReference>
<organism evidence="1 2">
    <name type="scientific">Cadophora malorum</name>
    <dbReference type="NCBI Taxonomy" id="108018"/>
    <lineage>
        <taxon>Eukaryota</taxon>
        <taxon>Fungi</taxon>
        <taxon>Dikarya</taxon>
        <taxon>Ascomycota</taxon>
        <taxon>Pezizomycotina</taxon>
        <taxon>Leotiomycetes</taxon>
        <taxon>Helotiales</taxon>
        <taxon>Ploettnerulaceae</taxon>
        <taxon>Cadophora</taxon>
    </lineage>
</organism>
<evidence type="ECO:0000313" key="1">
    <source>
        <dbReference type="EMBL" id="KAG4413977.1"/>
    </source>
</evidence>
<reference evidence="1" key="1">
    <citation type="submission" date="2021-02" db="EMBL/GenBank/DDBJ databases">
        <title>Genome sequence Cadophora malorum strain M34.</title>
        <authorList>
            <person name="Stefanovic E."/>
            <person name="Vu D."/>
            <person name="Scully C."/>
            <person name="Dijksterhuis J."/>
            <person name="Roader J."/>
            <person name="Houbraken J."/>
        </authorList>
    </citation>
    <scope>NUCLEOTIDE SEQUENCE</scope>
    <source>
        <strain evidence="1">M34</strain>
    </source>
</reference>
<dbReference type="AlphaFoldDB" id="A0A8H7T6D7"/>
<sequence>MPPSIPDPAFWRPSINESYPRIHVGQHWADKSYSVFCFFERIPDNDNTHPSGPILWALHPLGDPLLRQPEWIEFSDFIANMPGQTRPGTWAVNINVCQLVTIELRYRYFQQQQLSLDAPVYDAADLARAAQEKKTRRAAAAQMREQQEIMAANRGFRESREAKEAKEFKEFKKFGKVRDFEDFRQVSLVTQLNHLNQPREAR</sequence>
<accession>A0A8H7T6D7</accession>
<comment type="caution">
    <text evidence="1">The sequence shown here is derived from an EMBL/GenBank/DDBJ whole genome shotgun (WGS) entry which is preliminary data.</text>
</comment>
<dbReference type="OrthoDB" id="3503577at2759"/>
<keyword evidence="2" id="KW-1185">Reference proteome</keyword>
<proteinExistence type="predicted"/>
<evidence type="ECO:0000313" key="2">
    <source>
        <dbReference type="Proteomes" id="UP000664132"/>
    </source>
</evidence>
<name>A0A8H7T6D7_9HELO</name>